<sequence length="503" mass="57409">MTNVRTGLPFPTQPWEVAKARFLEGLSQEEVRRFKNATLENLFYDASATQKKHAKGSRTWVIQERITSLVDGIQDYGKALDVFSNTYPLVLCPLWGSIRVVLHIAQEAGKFQEKIVDMFARIGDVLPRFQIYEKLFRTHERLLAALSMAYLDILGFCISAKDFFLRAKDALLPISIACMGIWKPFRQQFDNYISEFRKHQKRVEKEAGLAHMIEFKRSQEIEIANLALQVRNRKIQKRHQILSSIPSIDYQLKHNKIAALRYPGTNTWIQQHPSYRKWLDTNSACLVCYGIPGSGKSVLAASIVEDLRASGERGTALCYYYCDYTDIESLDSSRLLATLIVQLLVQLPLDKFSESFNSPFGQSNYAPSITVMLEYMSTLLGTFQKIVIILDGLDELTQESQKSILDVISHFTQNTTRPTKILVTSRPEEYLLRNGLNQYIHLNLTTSLIQEDISLLVEETLRSSFLAESLTLSRGLKEHVKDCLVKGANGMQVQPKMSFVIRF</sequence>
<evidence type="ECO:0000259" key="2">
    <source>
        <dbReference type="PROSITE" id="PS50837"/>
    </source>
</evidence>
<evidence type="ECO:0000313" key="4">
    <source>
        <dbReference type="Proteomes" id="UP000799779"/>
    </source>
</evidence>
<dbReference type="InterPro" id="IPR007111">
    <property type="entry name" value="NACHT_NTPase"/>
</dbReference>
<dbReference type="Gene3D" id="3.40.50.300">
    <property type="entry name" value="P-loop containing nucleotide triphosphate hydrolases"/>
    <property type="match status" value="1"/>
</dbReference>
<evidence type="ECO:0000313" key="3">
    <source>
        <dbReference type="EMBL" id="KAF1998479.1"/>
    </source>
</evidence>
<keyword evidence="1" id="KW-0677">Repeat</keyword>
<dbReference type="PROSITE" id="PS50837">
    <property type="entry name" value="NACHT"/>
    <property type="match status" value="1"/>
</dbReference>
<feature type="domain" description="NACHT" evidence="2">
    <location>
        <begin position="284"/>
        <end position="427"/>
    </location>
</feature>
<accession>A0A6A5WCE7</accession>
<evidence type="ECO:0000256" key="1">
    <source>
        <dbReference type="ARBA" id="ARBA00022737"/>
    </source>
</evidence>
<dbReference type="PANTHER" id="PTHR10039:SF10">
    <property type="entry name" value="NACHT DOMAIN-CONTAINING PROTEIN"/>
    <property type="match status" value="1"/>
</dbReference>
<proteinExistence type="predicted"/>
<dbReference type="EMBL" id="ML977603">
    <property type="protein sequence ID" value="KAF1998479.1"/>
    <property type="molecule type" value="Genomic_DNA"/>
</dbReference>
<organism evidence="3 4">
    <name type="scientific">Amniculicola lignicola CBS 123094</name>
    <dbReference type="NCBI Taxonomy" id="1392246"/>
    <lineage>
        <taxon>Eukaryota</taxon>
        <taxon>Fungi</taxon>
        <taxon>Dikarya</taxon>
        <taxon>Ascomycota</taxon>
        <taxon>Pezizomycotina</taxon>
        <taxon>Dothideomycetes</taxon>
        <taxon>Pleosporomycetidae</taxon>
        <taxon>Pleosporales</taxon>
        <taxon>Amniculicolaceae</taxon>
        <taxon>Amniculicola</taxon>
    </lineage>
</organism>
<protein>
    <recommendedName>
        <fullName evidence="2">NACHT domain-containing protein</fullName>
    </recommendedName>
</protein>
<dbReference type="AlphaFoldDB" id="A0A6A5WCE7"/>
<dbReference type="Pfam" id="PF24809">
    <property type="entry name" value="DUF7708"/>
    <property type="match status" value="1"/>
</dbReference>
<dbReference type="SUPFAM" id="SSF52540">
    <property type="entry name" value="P-loop containing nucleoside triphosphate hydrolases"/>
    <property type="match status" value="1"/>
</dbReference>
<dbReference type="InterPro" id="IPR027417">
    <property type="entry name" value="P-loop_NTPase"/>
</dbReference>
<dbReference type="OrthoDB" id="7464126at2759"/>
<name>A0A6A5WCE7_9PLEO</name>
<dbReference type="PANTHER" id="PTHR10039">
    <property type="entry name" value="AMELOGENIN"/>
    <property type="match status" value="1"/>
</dbReference>
<dbReference type="Proteomes" id="UP000799779">
    <property type="component" value="Unassembled WGS sequence"/>
</dbReference>
<keyword evidence="4" id="KW-1185">Reference proteome</keyword>
<reference evidence="3" key="1">
    <citation type="journal article" date="2020" name="Stud. Mycol.">
        <title>101 Dothideomycetes genomes: a test case for predicting lifestyles and emergence of pathogens.</title>
        <authorList>
            <person name="Haridas S."/>
            <person name="Albert R."/>
            <person name="Binder M."/>
            <person name="Bloem J."/>
            <person name="Labutti K."/>
            <person name="Salamov A."/>
            <person name="Andreopoulos B."/>
            <person name="Baker S."/>
            <person name="Barry K."/>
            <person name="Bills G."/>
            <person name="Bluhm B."/>
            <person name="Cannon C."/>
            <person name="Castanera R."/>
            <person name="Culley D."/>
            <person name="Daum C."/>
            <person name="Ezra D."/>
            <person name="Gonzalez J."/>
            <person name="Henrissat B."/>
            <person name="Kuo A."/>
            <person name="Liang C."/>
            <person name="Lipzen A."/>
            <person name="Lutzoni F."/>
            <person name="Magnuson J."/>
            <person name="Mondo S."/>
            <person name="Nolan M."/>
            <person name="Ohm R."/>
            <person name="Pangilinan J."/>
            <person name="Park H.-J."/>
            <person name="Ramirez L."/>
            <person name="Alfaro M."/>
            <person name="Sun H."/>
            <person name="Tritt A."/>
            <person name="Yoshinaga Y."/>
            <person name="Zwiers L.-H."/>
            <person name="Turgeon B."/>
            <person name="Goodwin S."/>
            <person name="Spatafora J."/>
            <person name="Crous P."/>
            <person name="Grigoriev I."/>
        </authorList>
    </citation>
    <scope>NUCLEOTIDE SEQUENCE</scope>
    <source>
        <strain evidence="3">CBS 123094</strain>
    </source>
</reference>
<dbReference type="Pfam" id="PF24883">
    <property type="entry name" value="NPHP3_N"/>
    <property type="match status" value="1"/>
</dbReference>
<dbReference type="InterPro" id="IPR056125">
    <property type="entry name" value="DUF7708"/>
</dbReference>
<gene>
    <name evidence="3" type="ORF">P154DRAFT_439146</name>
</gene>
<dbReference type="InterPro" id="IPR056884">
    <property type="entry name" value="NPHP3-like_N"/>
</dbReference>